<dbReference type="Proteomes" id="UP000320055">
    <property type="component" value="Unassembled WGS sequence"/>
</dbReference>
<accession>A0A563VMV5</accession>
<proteinExistence type="predicted"/>
<organism evidence="1 2">
    <name type="scientific">Hyella patelloides LEGE 07179</name>
    <dbReference type="NCBI Taxonomy" id="945734"/>
    <lineage>
        <taxon>Bacteria</taxon>
        <taxon>Bacillati</taxon>
        <taxon>Cyanobacteriota</taxon>
        <taxon>Cyanophyceae</taxon>
        <taxon>Pleurocapsales</taxon>
        <taxon>Hyellaceae</taxon>
        <taxon>Hyella</taxon>
    </lineage>
</organism>
<gene>
    <name evidence="1" type="ORF">H1P_1630007</name>
</gene>
<name>A0A563VMV5_9CYAN</name>
<dbReference type="RefSeq" id="WP_144870812.1">
    <property type="nucleotide sequence ID" value="NZ_LR213914.1"/>
</dbReference>
<protein>
    <submittedName>
        <fullName evidence="1">Uncharacterized protein</fullName>
    </submittedName>
</protein>
<evidence type="ECO:0000313" key="2">
    <source>
        <dbReference type="Proteomes" id="UP000320055"/>
    </source>
</evidence>
<keyword evidence="2" id="KW-1185">Reference proteome</keyword>
<evidence type="ECO:0000313" key="1">
    <source>
        <dbReference type="EMBL" id="VEP12751.1"/>
    </source>
</evidence>
<dbReference type="AlphaFoldDB" id="A0A563VMV5"/>
<dbReference type="EMBL" id="CAACVJ010000072">
    <property type="protein sequence ID" value="VEP12751.1"/>
    <property type="molecule type" value="Genomic_DNA"/>
</dbReference>
<sequence>MLIRLYWTQCTLARLESEPIDTFWVEATQKEAESLIFPYCSSDIIAKSQAFSKCDRAIAAKFGNPSHSYCFLVAQDLSTVNSFPVYYPHSPMWEAHSPFKKIAEHHINTLEELKTFIPSIGLESLPHFEMVKAKKENNVSLLV</sequence>
<reference evidence="1 2" key="1">
    <citation type="submission" date="2019-01" db="EMBL/GenBank/DDBJ databases">
        <authorList>
            <person name="Brito A."/>
        </authorList>
    </citation>
    <scope>NUCLEOTIDE SEQUENCE [LARGE SCALE GENOMIC DNA]</scope>
    <source>
        <strain evidence="1">1</strain>
    </source>
</reference>